<feature type="non-terminal residue" evidence="1">
    <location>
        <position position="323"/>
    </location>
</feature>
<dbReference type="Proteomes" id="UP001529510">
    <property type="component" value="Unassembled WGS sequence"/>
</dbReference>
<dbReference type="AlphaFoldDB" id="A0ABD0MTK1"/>
<evidence type="ECO:0000313" key="2">
    <source>
        <dbReference type="Proteomes" id="UP001529510"/>
    </source>
</evidence>
<name>A0ABD0MTK1_CIRMR</name>
<keyword evidence="2" id="KW-1185">Reference proteome</keyword>
<accession>A0ABD0MTK1</accession>
<dbReference type="InterPro" id="IPR013783">
    <property type="entry name" value="Ig-like_fold"/>
</dbReference>
<protein>
    <submittedName>
        <fullName evidence="1">Uncharacterized protein</fullName>
    </submittedName>
</protein>
<dbReference type="EMBL" id="JAMKFB020000190">
    <property type="protein sequence ID" value="KAL0152112.1"/>
    <property type="molecule type" value="Genomic_DNA"/>
</dbReference>
<organism evidence="1 2">
    <name type="scientific">Cirrhinus mrigala</name>
    <name type="common">Mrigala</name>
    <dbReference type="NCBI Taxonomy" id="683832"/>
    <lineage>
        <taxon>Eukaryota</taxon>
        <taxon>Metazoa</taxon>
        <taxon>Chordata</taxon>
        <taxon>Craniata</taxon>
        <taxon>Vertebrata</taxon>
        <taxon>Euteleostomi</taxon>
        <taxon>Actinopterygii</taxon>
        <taxon>Neopterygii</taxon>
        <taxon>Teleostei</taxon>
        <taxon>Ostariophysi</taxon>
        <taxon>Cypriniformes</taxon>
        <taxon>Cyprinidae</taxon>
        <taxon>Labeoninae</taxon>
        <taxon>Labeonini</taxon>
        <taxon>Cirrhinus</taxon>
    </lineage>
</organism>
<reference evidence="1 2" key="1">
    <citation type="submission" date="2024-05" db="EMBL/GenBank/DDBJ databases">
        <title>Genome sequencing and assembly of Indian major carp, Cirrhinus mrigala (Hamilton, 1822).</title>
        <authorList>
            <person name="Mohindra V."/>
            <person name="Chowdhury L.M."/>
            <person name="Lal K."/>
            <person name="Jena J.K."/>
        </authorList>
    </citation>
    <scope>NUCLEOTIDE SEQUENCE [LARGE SCALE GENOMIC DNA]</scope>
    <source>
        <strain evidence="1">CM1030</strain>
        <tissue evidence="1">Blood</tissue>
    </source>
</reference>
<evidence type="ECO:0000313" key="1">
    <source>
        <dbReference type="EMBL" id="KAL0152112.1"/>
    </source>
</evidence>
<proteinExistence type="predicted"/>
<comment type="caution">
    <text evidence="1">The sequence shown here is derived from an EMBL/GenBank/DDBJ whole genome shotgun (WGS) entry which is preliminary data.</text>
</comment>
<sequence length="323" mass="36093">MEQVKPWHPFRLKGLCGLREGVEEAELHIPAADKAENNRVSADEKINNNNSGDPGAWPRWRNNHGTSTAEYAQTYFCEHPCGWGEVKAYTKPVSYGKDERLRVAKRNSRGHNKDGMTVMITGLKASDGGRYYCCIDVPGTDWYETYNIVVGDPAPQLVKPLVEPAYEPATKEETAWMGNEDAVQGQINPSVRKAMMQCQGNKACTLALLQKEELKINTSCWLCLQMSHSWRAAPPTVAAIRETGCLIPEQMTEVLMAGAEIEKGRIPRRQPEHECKETRPRLKLKAGWSDCRIRINIGNGTADNCTAIIDGKQMAFTCPFSRP</sequence>
<gene>
    <name evidence="1" type="ORF">M9458_052543</name>
</gene>
<dbReference type="Gene3D" id="2.60.40.10">
    <property type="entry name" value="Immunoglobulins"/>
    <property type="match status" value="1"/>
</dbReference>